<evidence type="ECO:0000313" key="2">
    <source>
        <dbReference type="Proteomes" id="UP000838756"/>
    </source>
</evidence>
<accession>A0A8S4RFH4</accession>
<keyword evidence="2" id="KW-1185">Reference proteome</keyword>
<sequence length="79" mass="8878">MKLRWAGHIARRTDGRWAAKVLELTSRLAPVSAALVDPRRRGRMTSSASQGAVESSTRPWYLEFLTKNLCPAVDVNRLK</sequence>
<reference evidence="1" key="1">
    <citation type="submission" date="2022-03" db="EMBL/GenBank/DDBJ databases">
        <authorList>
            <person name="Lindestad O."/>
        </authorList>
    </citation>
    <scope>NUCLEOTIDE SEQUENCE</scope>
</reference>
<dbReference type="Proteomes" id="UP000838756">
    <property type="component" value="Unassembled WGS sequence"/>
</dbReference>
<dbReference type="AlphaFoldDB" id="A0A8S4RFH4"/>
<comment type="caution">
    <text evidence="1">The sequence shown here is derived from an EMBL/GenBank/DDBJ whole genome shotgun (WGS) entry which is preliminary data.</text>
</comment>
<name>A0A8S4RFH4_9NEOP</name>
<protein>
    <submittedName>
        <fullName evidence="1">Jg1296 protein</fullName>
    </submittedName>
</protein>
<dbReference type="EMBL" id="CAKXAJ010025107">
    <property type="protein sequence ID" value="CAH2235026.1"/>
    <property type="molecule type" value="Genomic_DNA"/>
</dbReference>
<organism evidence="1 2">
    <name type="scientific">Pararge aegeria aegeria</name>
    <dbReference type="NCBI Taxonomy" id="348720"/>
    <lineage>
        <taxon>Eukaryota</taxon>
        <taxon>Metazoa</taxon>
        <taxon>Ecdysozoa</taxon>
        <taxon>Arthropoda</taxon>
        <taxon>Hexapoda</taxon>
        <taxon>Insecta</taxon>
        <taxon>Pterygota</taxon>
        <taxon>Neoptera</taxon>
        <taxon>Endopterygota</taxon>
        <taxon>Lepidoptera</taxon>
        <taxon>Glossata</taxon>
        <taxon>Ditrysia</taxon>
        <taxon>Papilionoidea</taxon>
        <taxon>Nymphalidae</taxon>
        <taxon>Satyrinae</taxon>
        <taxon>Satyrini</taxon>
        <taxon>Parargina</taxon>
        <taxon>Pararge</taxon>
    </lineage>
</organism>
<evidence type="ECO:0000313" key="1">
    <source>
        <dbReference type="EMBL" id="CAH2235026.1"/>
    </source>
</evidence>
<proteinExistence type="predicted"/>
<dbReference type="OrthoDB" id="407509at2759"/>
<gene>
    <name evidence="1" type="primary">jg1296</name>
    <name evidence="1" type="ORF">PAEG_LOCUS12716</name>
</gene>